<reference evidence="2 3" key="1">
    <citation type="submission" date="2024-02" db="EMBL/GenBank/DDBJ databases">
        <authorList>
            <person name="Vignale AGUSTIN F."/>
            <person name="Sosa J E."/>
            <person name="Modenutti C."/>
        </authorList>
    </citation>
    <scope>NUCLEOTIDE SEQUENCE [LARGE SCALE GENOMIC DNA]</scope>
</reference>
<protein>
    <recommendedName>
        <fullName evidence="4">DUF538 domain-containing protein</fullName>
    </recommendedName>
</protein>
<dbReference type="PANTHER" id="PTHR31676">
    <property type="entry name" value="T31J12.3 PROTEIN-RELATED"/>
    <property type="match status" value="1"/>
</dbReference>
<dbReference type="Gene3D" id="2.30.240.10">
    <property type="entry name" value="At5g01610-like"/>
    <property type="match status" value="1"/>
</dbReference>
<gene>
    <name evidence="2" type="ORF">ILEXP_LOCUS3221</name>
</gene>
<dbReference type="PANTHER" id="PTHR31676:SF76">
    <property type="entry name" value="OS05G0362300 PROTEIN"/>
    <property type="match status" value="1"/>
</dbReference>
<feature type="signal peptide" evidence="1">
    <location>
        <begin position="1"/>
        <end position="23"/>
    </location>
</feature>
<sequence length="167" mass="18119">MSSPAILCLLLISLILFSTPAVGDDALTVYEALQQYGFPVGILPVGVTSYELDTSTGEFTVYFNETCTFNIDGYDLKYKTTVTGVVSTDKITNLKGVQVKVLFLWVSIVEVSRDEDELSFSVGIASANFPIDSFVESPQCGCGFDCVNGVGERKSGEFNRTRFVSSS</sequence>
<organism evidence="2 3">
    <name type="scientific">Ilex paraguariensis</name>
    <name type="common">yerba mate</name>
    <dbReference type="NCBI Taxonomy" id="185542"/>
    <lineage>
        <taxon>Eukaryota</taxon>
        <taxon>Viridiplantae</taxon>
        <taxon>Streptophyta</taxon>
        <taxon>Embryophyta</taxon>
        <taxon>Tracheophyta</taxon>
        <taxon>Spermatophyta</taxon>
        <taxon>Magnoliopsida</taxon>
        <taxon>eudicotyledons</taxon>
        <taxon>Gunneridae</taxon>
        <taxon>Pentapetalae</taxon>
        <taxon>asterids</taxon>
        <taxon>campanulids</taxon>
        <taxon>Aquifoliales</taxon>
        <taxon>Aquifoliaceae</taxon>
        <taxon>Ilex</taxon>
    </lineage>
</organism>
<evidence type="ECO:0000313" key="3">
    <source>
        <dbReference type="Proteomes" id="UP001642360"/>
    </source>
</evidence>
<feature type="chain" id="PRO_5044756960" description="DUF538 domain-containing protein" evidence="1">
    <location>
        <begin position="24"/>
        <end position="167"/>
    </location>
</feature>
<evidence type="ECO:0000313" key="2">
    <source>
        <dbReference type="EMBL" id="CAK9136245.1"/>
    </source>
</evidence>
<name>A0ABC8QY26_9AQUA</name>
<dbReference type="AlphaFoldDB" id="A0ABC8QY26"/>
<dbReference type="InterPro" id="IPR007493">
    <property type="entry name" value="DUF538"/>
</dbReference>
<keyword evidence="1" id="KW-0732">Signal</keyword>
<evidence type="ECO:0000256" key="1">
    <source>
        <dbReference type="SAM" id="SignalP"/>
    </source>
</evidence>
<proteinExistence type="predicted"/>
<dbReference type="Proteomes" id="UP001642360">
    <property type="component" value="Unassembled WGS sequence"/>
</dbReference>
<accession>A0ABC8QY26</accession>
<dbReference type="EMBL" id="CAUOFW020000744">
    <property type="protein sequence ID" value="CAK9136245.1"/>
    <property type="molecule type" value="Genomic_DNA"/>
</dbReference>
<evidence type="ECO:0008006" key="4">
    <source>
        <dbReference type="Google" id="ProtNLM"/>
    </source>
</evidence>
<keyword evidence="3" id="KW-1185">Reference proteome</keyword>
<dbReference type="SUPFAM" id="SSF141562">
    <property type="entry name" value="At5g01610-like"/>
    <property type="match status" value="1"/>
</dbReference>
<dbReference type="InterPro" id="IPR036758">
    <property type="entry name" value="At5g01610-like"/>
</dbReference>
<dbReference type="Pfam" id="PF04398">
    <property type="entry name" value="DUF538"/>
    <property type="match status" value="1"/>
</dbReference>
<comment type="caution">
    <text evidence="2">The sequence shown here is derived from an EMBL/GenBank/DDBJ whole genome shotgun (WGS) entry which is preliminary data.</text>
</comment>